<dbReference type="PANTHER" id="PTHR30244">
    <property type="entry name" value="TRANSAMINASE"/>
    <property type="match status" value="1"/>
</dbReference>
<gene>
    <name evidence="1" type="primary">btrR_3</name>
    <name evidence="1" type="ORF">BWX89_01282</name>
</gene>
<comment type="caution">
    <text evidence="1">The sequence shown here is derived from an EMBL/GenBank/DDBJ whole genome shotgun (WGS) entry which is preliminary data.</text>
</comment>
<dbReference type="GO" id="GO:0008483">
    <property type="term" value="F:transaminase activity"/>
    <property type="evidence" value="ECO:0007669"/>
    <property type="project" value="UniProtKB-KW"/>
</dbReference>
<evidence type="ECO:0000313" key="1">
    <source>
        <dbReference type="EMBL" id="OQB72541.1"/>
    </source>
</evidence>
<dbReference type="Pfam" id="PF01041">
    <property type="entry name" value="DegT_DnrJ_EryC1"/>
    <property type="match status" value="1"/>
</dbReference>
<dbReference type="InterPro" id="IPR015422">
    <property type="entry name" value="PyrdxlP-dep_Trfase_small"/>
</dbReference>
<dbReference type="InterPro" id="IPR015421">
    <property type="entry name" value="PyrdxlP-dep_Trfase_major"/>
</dbReference>
<dbReference type="GO" id="GO:0000271">
    <property type="term" value="P:polysaccharide biosynthetic process"/>
    <property type="evidence" value="ECO:0007669"/>
    <property type="project" value="TreeGrafter"/>
</dbReference>
<dbReference type="GO" id="GO:0030170">
    <property type="term" value="F:pyridoxal phosphate binding"/>
    <property type="evidence" value="ECO:0007669"/>
    <property type="project" value="TreeGrafter"/>
</dbReference>
<dbReference type="Gene3D" id="3.40.640.10">
    <property type="entry name" value="Type I PLP-dependent aspartate aminotransferase-like (Major domain)"/>
    <property type="match status" value="1"/>
</dbReference>
<accession>A0A1V6C6Q8</accession>
<dbReference type="AlphaFoldDB" id="A0A1V6C6Q8"/>
<name>A0A1V6C6Q8_UNCT6</name>
<keyword evidence="1" id="KW-0808">Transferase</keyword>
<sequence length="259" mass="29398">MVGTFGDVSGFSLMSGKSFAVGEAGIMLTDDRDIYERALLFGHYERHSEIINPELQKLSGLPWGGYKYRMHQMSSAIGLVQIKQFQKDMVEIDKAMNYFWDILEGYPGIKAHRPPKNSGSTKGGWYCSLGLYKTEELEGLSITRFCEALRAEGVGCSYPGCNRPLHIHPVFNDVDIYGHGKPTRIVNATRDVREKTGSLPNAEALQKRVFGVPWFRHYWPERIEEYANAFKKVIENYKELLQGDTGDPEELGGWHLSKR</sequence>
<dbReference type="SUPFAM" id="SSF53383">
    <property type="entry name" value="PLP-dependent transferases"/>
    <property type="match status" value="1"/>
</dbReference>
<dbReference type="EC" id="2.6.1.100" evidence="1"/>
<organism evidence="1">
    <name type="scientific">candidate division TA06 bacterium ADurb.Bin131</name>
    <dbReference type="NCBI Taxonomy" id="1852827"/>
    <lineage>
        <taxon>Bacteria</taxon>
        <taxon>Bacteria division TA06</taxon>
    </lineage>
</organism>
<dbReference type="Gene3D" id="3.90.1150.10">
    <property type="entry name" value="Aspartate Aminotransferase, domain 1"/>
    <property type="match status" value="1"/>
</dbReference>
<keyword evidence="1" id="KW-0032">Aminotransferase</keyword>
<dbReference type="InterPro" id="IPR000653">
    <property type="entry name" value="DegT/StrS_aminotransferase"/>
</dbReference>
<protein>
    <submittedName>
        <fullName evidence="1">L-glutamine:2-deoxy-scyllo-inosose aminotransferase</fullName>
        <ecNumber evidence="1">2.6.1.100</ecNumber>
    </submittedName>
</protein>
<reference evidence="1" key="1">
    <citation type="submission" date="2017-02" db="EMBL/GenBank/DDBJ databases">
        <title>Delving into the versatile metabolic prowess of the omnipresent phylum Bacteroidetes.</title>
        <authorList>
            <person name="Nobu M.K."/>
            <person name="Mei R."/>
            <person name="Narihiro T."/>
            <person name="Kuroda K."/>
            <person name="Liu W.-T."/>
        </authorList>
    </citation>
    <scope>NUCLEOTIDE SEQUENCE</scope>
    <source>
        <strain evidence="1">ADurb.Bin131</strain>
    </source>
</reference>
<dbReference type="PANTHER" id="PTHR30244:SF34">
    <property type="entry name" value="DTDP-4-AMINO-4,6-DIDEOXYGALACTOSE TRANSAMINASE"/>
    <property type="match status" value="1"/>
</dbReference>
<dbReference type="EMBL" id="MWDQ01000124">
    <property type="protein sequence ID" value="OQB72541.1"/>
    <property type="molecule type" value="Genomic_DNA"/>
</dbReference>
<dbReference type="InterPro" id="IPR015424">
    <property type="entry name" value="PyrdxlP-dep_Trfase"/>
</dbReference>
<proteinExistence type="predicted"/>
<dbReference type="Proteomes" id="UP000485562">
    <property type="component" value="Unassembled WGS sequence"/>
</dbReference>